<dbReference type="Proteomes" id="UP001530315">
    <property type="component" value="Unassembled WGS sequence"/>
</dbReference>
<gene>
    <name evidence="3" type="ORF">ACHAW5_007148</name>
</gene>
<accession>A0ABD3R118</accession>
<feature type="compositionally biased region" description="Basic and acidic residues" evidence="2">
    <location>
        <begin position="32"/>
        <end position="42"/>
    </location>
</feature>
<evidence type="ECO:0000256" key="1">
    <source>
        <dbReference type="ARBA" id="ARBA00022737"/>
    </source>
</evidence>
<feature type="compositionally biased region" description="Acidic residues" evidence="2">
    <location>
        <begin position="67"/>
        <end position="79"/>
    </location>
</feature>
<feature type="compositionally biased region" description="Polar residues" evidence="2">
    <location>
        <begin position="100"/>
        <end position="109"/>
    </location>
</feature>
<evidence type="ECO:0008006" key="5">
    <source>
        <dbReference type="Google" id="ProtNLM"/>
    </source>
</evidence>
<evidence type="ECO:0000256" key="2">
    <source>
        <dbReference type="SAM" id="MobiDB-lite"/>
    </source>
</evidence>
<dbReference type="EMBL" id="JALLAZ020000031">
    <property type="protein sequence ID" value="KAL3805476.1"/>
    <property type="molecule type" value="Genomic_DNA"/>
</dbReference>
<evidence type="ECO:0000313" key="3">
    <source>
        <dbReference type="EMBL" id="KAL3805476.1"/>
    </source>
</evidence>
<organism evidence="3 4">
    <name type="scientific">Stephanodiscus triporus</name>
    <dbReference type="NCBI Taxonomy" id="2934178"/>
    <lineage>
        <taxon>Eukaryota</taxon>
        <taxon>Sar</taxon>
        <taxon>Stramenopiles</taxon>
        <taxon>Ochrophyta</taxon>
        <taxon>Bacillariophyta</taxon>
        <taxon>Coscinodiscophyceae</taxon>
        <taxon>Thalassiosirophycidae</taxon>
        <taxon>Stephanodiscales</taxon>
        <taxon>Stephanodiscaceae</taxon>
        <taxon>Stephanodiscus</taxon>
    </lineage>
</organism>
<reference evidence="3 4" key="1">
    <citation type="submission" date="2024-10" db="EMBL/GenBank/DDBJ databases">
        <title>Updated reference genomes for cyclostephanoid diatoms.</title>
        <authorList>
            <person name="Roberts W.R."/>
            <person name="Alverson A.J."/>
        </authorList>
    </citation>
    <scope>NUCLEOTIDE SEQUENCE [LARGE SCALE GENOMIC DNA]</scope>
    <source>
        <strain evidence="3 4">AJA276-08</strain>
    </source>
</reference>
<feature type="region of interest" description="Disordered" evidence="2">
    <location>
        <begin position="475"/>
        <end position="533"/>
    </location>
</feature>
<name>A0ABD3R118_9STRA</name>
<dbReference type="PANTHER" id="PTHR43215:SF14">
    <property type="entry name" value="RADIAL SPOKE HEAD 1 HOMOLOG"/>
    <property type="match status" value="1"/>
</dbReference>
<dbReference type="Gene3D" id="2.20.110.10">
    <property type="entry name" value="Histone H3 K4-specific methyltransferase SET7/9 N-terminal domain"/>
    <property type="match status" value="1"/>
</dbReference>
<keyword evidence="4" id="KW-1185">Reference proteome</keyword>
<feature type="compositionally biased region" description="Low complexity" evidence="2">
    <location>
        <begin position="483"/>
        <end position="494"/>
    </location>
</feature>
<dbReference type="AlphaFoldDB" id="A0ABD3R118"/>
<comment type="caution">
    <text evidence="3">The sequence shown here is derived from an EMBL/GenBank/DDBJ whole genome shotgun (WGS) entry which is preliminary data.</text>
</comment>
<feature type="compositionally biased region" description="Basic and acidic residues" evidence="2">
    <location>
        <begin position="80"/>
        <end position="91"/>
    </location>
</feature>
<dbReference type="SUPFAM" id="SSF82185">
    <property type="entry name" value="Histone H3 K4-specific methyltransferase SET7/9 N-terminal domain"/>
    <property type="match status" value="1"/>
</dbReference>
<dbReference type="SMART" id="SM00698">
    <property type="entry name" value="MORN"/>
    <property type="match status" value="2"/>
</dbReference>
<feature type="region of interest" description="Disordered" evidence="2">
    <location>
        <begin position="574"/>
        <end position="594"/>
    </location>
</feature>
<feature type="compositionally biased region" description="Basic residues" evidence="2">
    <location>
        <begin position="522"/>
        <end position="533"/>
    </location>
</feature>
<proteinExistence type="predicted"/>
<dbReference type="Pfam" id="PF02493">
    <property type="entry name" value="MORN"/>
    <property type="match status" value="2"/>
</dbReference>
<sequence>MEYLAATIGIDLLDIGGGAGLIHDPPPSRPKPRADKLHDPVSPRRKRRDINDGSSAEGNGEVGGAADDVDDVNANEEDEEHHIQGDGEERGGGANDAEQGPSNFSLMSSQDEEEAHGDDDTPLRGGEGDMSASYRSEERAPTAAAAAAAARVAVVDDYSPAAHVSQRIDSRTNHDCFTGAIDGVTGHLLHGTMIYRRTGEVYDGPFITRYVATDDIPRGCAANREGGSEITASDAIPLRHGRDATCHWPNGMRFRGSFEYDRPKAGTWYGADGWTYDGPLLAVREEEEDVPGKSYFGAFLESFFGAEAASAVPSTPSSDGGDVVNPKKHSQNAIGIPFLLPGSVHFHGKGRFARSNGSVYEGEFLKGLANGVGKEILPHGRGVYVGEFRDGLRHGVGTLMEDYYSEDDDDDDDESQGKYAEKPLGICKLGRLAKEDIGCDGTNNPSSLKNEVHKCDRSVDTGPDFAAGVTKSFATNTRGSIESPPDGSTSNSSSVHHKSSKNLEPKTPQTLNLLSDLPSEKNHRKATKRKKKQLVSSGVWCAGQFEIEDCRGTVHPDKNEFKEESQTGDAIHVATSTTSGDGNNFARGDSTSMSTSLNRTTWDMLDGKWLGI</sequence>
<dbReference type="PANTHER" id="PTHR43215">
    <property type="entry name" value="RADIAL SPOKE HEAD 1 HOMOLOG"/>
    <property type="match status" value="1"/>
</dbReference>
<dbReference type="InterPro" id="IPR003409">
    <property type="entry name" value="MORN"/>
</dbReference>
<feature type="region of interest" description="Disordered" evidence="2">
    <location>
        <begin position="21"/>
        <end position="139"/>
    </location>
</feature>
<evidence type="ECO:0000313" key="4">
    <source>
        <dbReference type="Proteomes" id="UP001530315"/>
    </source>
</evidence>
<keyword evidence="1" id="KW-0677">Repeat</keyword>
<protein>
    <recommendedName>
        <fullName evidence="5">MORN repeat-containing protein 5</fullName>
    </recommendedName>
</protein>